<protein>
    <recommendedName>
        <fullName evidence="4">hydroxyethylthiazole kinase</fullName>
        <ecNumber evidence="4">2.7.1.50</ecNumber>
    </recommendedName>
</protein>
<evidence type="ECO:0000313" key="12">
    <source>
        <dbReference type="EMBL" id="KAJ7619378.1"/>
    </source>
</evidence>
<keyword evidence="13" id="KW-1185">Reference proteome</keyword>
<evidence type="ECO:0000256" key="5">
    <source>
        <dbReference type="ARBA" id="ARBA00022679"/>
    </source>
</evidence>
<keyword evidence="11" id="KW-0784">Thiamine biosynthesis</keyword>
<dbReference type="GO" id="GO:0009228">
    <property type="term" value="P:thiamine biosynthetic process"/>
    <property type="evidence" value="ECO:0007669"/>
    <property type="project" value="UniProtKB-KW"/>
</dbReference>
<dbReference type="Gene3D" id="3.40.1190.20">
    <property type="match status" value="1"/>
</dbReference>
<keyword evidence="9" id="KW-0067">ATP-binding</keyword>
<evidence type="ECO:0000256" key="3">
    <source>
        <dbReference type="ARBA" id="ARBA00004868"/>
    </source>
</evidence>
<dbReference type="EMBL" id="JARKIF010000018">
    <property type="protein sequence ID" value="KAJ7619378.1"/>
    <property type="molecule type" value="Genomic_DNA"/>
</dbReference>
<dbReference type="SUPFAM" id="SSF53613">
    <property type="entry name" value="Ribokinase-like"/>
    <property type="match status" value="1"/>
</dbReference>
<comment type="pathway">
    <text evidence="3">Cofactor biosynthesis; thiamine diphosphate biosynthesis; 4-methyl-5-(2-phosphoethyl)-thiazole from 5-(2-hydroxyethyl)-4-methylthiazole: step 1/1.</text>
</comment>
<evidence type="ECO:0000256" key="1">
    <source>
        <dbReference type="ARBA" id="ARBA00001771"/>
    </source>
</evidence>
<sequence>MSLSSSQVLRSVADLYAAIRDVNPLVVQLTNFVVANDQANLTLALGASPIMSFSPEEQLDLGRITGALLVNIGTVSDIQSKTALLAGKAVNERHRPVILDPVGVGASSYRHQVVQELLAEWRPSIITGNAAEIAHIYGLTGLGRGVDSQQEHSDPARLVRDLALRERCVVVLHGATDWLSDGETVVKLSNGHVRLTTITGTGCSTGSAIAAFSAVATPPEAKEINLHDLLVASIAGVLATSIAGEIAAENSPNSGPASFRVAWIDAVSTLNPEIISERARIQVVSVV</sequence>
<comment type="cofactor">
    <cofactor evidence="2">
        <name>Mg(2+)</name>
        <dbReference type="ChEBI" id="CHEBI:18420"/>
    </cofactor>
</comment>
<proteinExistence type="inferred from homology"/>
<evidence type="ECO:0000256" key="10">
    <source>
        <dbReference type="ARBA" id="ARBA00022842"/>
    </source>
</evidence>
<dbReference type="AlphaFoldDB" id="A0AAD7FHM4"/>
<keyword evidence="10" id="KW-0460">Magnesium</keyword>
<keyword evidence="6" id="KW-0479">Metal-binding</keyword>
<evidence type="ECO:0000256" key="11">
    <source>
        <dbReference type="ARBA" id="ARBA00022977"/>
    </source>
</evidence>
<organism evidence="12 13">
    <name type="scientific">Roridomyces roridus</name>
    <dbReference type="NCBI Taxonomy" id="1738132"/>
    <lineage>
        <taxon>Eukaryota</taxon>
        <taxon>Fungi</taxon>
        <taxon>Dikarya</taxon>
        <taxon>Basidiomycota</taxon>
        <taxon>Agaricomycotina</taxon>
        <taxon>Agaricomycetes</taxon>
        <taxon>Agaricomycetidae</taxon>
        <taxon>Agaricales</taxon>
        <taxon>Marasmiineae</taxon>
        <taxon>Mycenaceae</taxon>
        <taxon>Roridomyces</taxon>
    </lineage>
</organism>
<gene>
    <name evidence="12" type="ORF">FB45DRAFT_930601</name>
</gene>
<evidence type="ECO:0000256" key="7">
    <source>
        <dbReference type="ARBA" id="ARBA00022741"/>
    </source>
</evidence>
<reference evidence="12" key="1">
    <citation type="submission" date="2023-03" db="EMBL/GenBank/DDBJ databases">
        <title>Massive genome expansion in bonnet fungi (Mycena s.s.) driven by repeated elements and novel gene families across ecological guilds.</title>
        <authorList>
            <consortium name="Lawrence Berkeley National Laboratory"/>
            <person name="Harder C.B."/>
            <person name="Miyauchi S."/>
            <person name="Viragh M."/>
            <person name="Kuo A."/>
            <person name="Thoen E."/>
            <person name="Andreopoulos B."/>
            <person name="Lu D."/>
            <person name="Skrede I."/>
            <person name="Drula E."/>
            <person name="Henrissat B."/>
            <person name="Morin E."/>
            <person name="Kohler A."/>
            <person name="Barry K."/>
            <person name="LaButti K."/>
            <person name="Morin E."/>
            <person name="Salamov A."/>
            <person name="Lipzen A."/>
            <person name="Mereny Z."/>
            <person name="Hegedus B."/>
            <person name="Baldrian P."/>
            <person name="Stursova M."/>
            <person name="Weitz H."/>
            <person name="Taylor A."/>
            <person name="Grigoriev I.V."/>
            <person name="Nagy L.G."/>
            <person name="Martin F."/>
            <person name="Kauserud H."/>
        </authorList>
    </citation>
    <scope>NUCLEOTIDE SEQUENCE</scope>
    <source>
        <strain evidence="12">9284</strain>
    </source>
</reference>
<keyword evidence="8 12" id="KW-0418">Kinase</keyword>
<keyword evidence="5" id="KW-0808">Transferase</keyword>
<dbReference type="GO" id="GO:0000287">
    <property type="term" value="F:magnesium ion binding"/>
    <property type="evidence" value="ECO:0007669"/>
    <property type="project" value="InterPro"/>
</dbReference>
<evidence type="ECO:0000256" key="4">
    <source>
        <dbReference type="ARBA" id="ARBA00012129"/>
    </source>
</evidence>
<evidence type="ECO:0000256" key="9">
    <source>
        <dbReference type="ARBA" id="ARBA00022840"/>
    </source>
</evidence>
<comment type="caution">
    <text evidence="12">The sequence shown here is derived from an EMBL/GenBank/DDBJ whole genome shotgun (WGS) entry which is preliminary data.</text>
</comment>
<dbReference type="PRINTS" id="PR01099">
    <property type="entry name" value="HYETHTZKNASE"/>
</dbReference>
<evidence type="ECO:0000256" key="2">
    <source>
        <dbReference type="ARBA" id="ARBA00001946"/>
    </source>
</evidence>
<name>A0AAD7FHM4_9AGAR</name>
<dbReference type="InterPro" id="IPR029056">
    <property type="entry name" value="Ribokinase-like"/>
</dbReference>
<dbReference type="CDD" id="cd01170">
    <property type="entry name" value="THZ_kinase"/>
    <property type="match status" value="1"/>
</dbReference>
<accession>A0AAD7FHM4</accession>
<evidence type="ECO:0000256" key="8">
    <source>
        <dbReference type="ARBA" id="ARBA00022777"/>
    </source>
</evidence>
<evidence type="ECO:0000313" key="13">
    <source>
        <dbReference type="Proteomes" id="UP001221142"/>
    </source>
</evidence>
<dbReference type="PIRSF" id="PIRSF000513">
    <property type="entry name" value="Thz_kinase"/>
    <property type="match status" value="1"/>
</dbReference>
<dbReference type="GO" id="GO:0005524">
    <property type="term" value="F:ATP binding"/>
    <property type="evidence" value="ECO:0007669"/>
    <property type="project" value="UniProtKB-KW"/>
</dbReference>
<dbReference type="NCBIfam" id="NF006830">
    <property type="entry name" value="PRK09355.1"/>
    <property type="match status" value="1"/>
</dbReference>
<dbReference type="EC" id="2.7.1.50" evidence="4"/>
<dbReference type="InterPro" id="IPR000417">
    <property type="entry name" value="Hyethyz_kinase"/>
</dbReference>
<comment type="catalytic activity">
    <reaction evidence="1">
        <text>5-(2-hydroxyethyl)-4-methylthiazole + ATP = 4-methyl-5-(2-phosphooxyethyl)-thiazole + ADP + H(+)</text>
        <dbReference type="Rhea" id="RHEA:24212"/>
        <dbReference type="ChEBI" id="CHEBI:15378"/>
        <dbReference type="ChEBI" id="CHEBI:17957"/>
        <dbReference type="ChEBI" id="CHEBI:30616"/>
        <dbReference type="ChEBI" id="CHEBI:58296"/>
        <dbReference type="ChEBI" id="CHEBI:456216"/>
        <dbReference type="EC" id="2.7.1.50"/>
    </reaction>
</comment>
<keyword evidence="7" id="KW-0547">Nucleotide-binding</keyword>
<dbReference type="Proteomes" id="UP001221142">
    <property type="component" value="Unassembled WGS sequence"/>
</dbReference>
<dbReference type="HAMAP" id="MF_00228">
    <property type="entry name" value="Thz_kinase"/>
    <property type="match status" value="1"/>
</dbReference>
<dbReference type="GO" id="GO:0004417">
    <property type="term" value="F:hydroxyethylthiazole kinase activity"/>
    <property type="evidence" value="ECO:0007669"/>
    <property type="project" value="UniProtKB-EC"/>
</dbReference>
<evidence type="ECO:0000256" key="6">
    <source>
        <dbReference type="ARBA" id="ARBA00022723"/>
    </source>
</evidence>
<dbReference type="Pfam" id="PF02110">
    <property type="entry name" value="HK"/>
    <property type="match status" value="1"/>
</dbReference>